<feature type="domain" description="YokE-like PH" evidence="1">
    <location>
        <begin position="31"/>
        <end position="115"/>
    </location>
</feature>
<gene>
    <name evidence="2" type="ORF">HGQ17_06700</name>
</gene>
<comment type="caution">
    <text evidence="2">The sequence shown here is derived from an EMBL/GenBank/DDBJ whole genome shotgun (WGS) entry which is preliminary data.</text>
</comment>
<dbReference type="RefSeq" id="WP_168887201.1">
    <property type="nucleotide sequence ID" value="NZ_JABAHY010000005.1"/>
</dbReference>
<dbReference type="AlphaFoldDB" id="A0A7X8YDI1"/>
<evidence type="ECO:0000259" key="1">
    <source>
        <dbReference type="Pfam" id="PF14470"/>
    </source>
</evidence>
<dbReference type="Pfam" id="PF14470">
    <property type="entry name" value="bPH_3"/>
    <property type="match status" value="1"/>
</dbReference>
<protein>
    <recommendedName>
        <fullName evidence="1">YokE-like PH domain-containing protein</fullName>
    </recommendedName>
</protein>
<dbReference type="EMBL" id="JABAHY010000005">
    <property type="protein sequence ID" value="NLS09698.1"/>
    <property type="molecule type" value="Genomic_DNA"/>
</dbReference>
<reference evidence="2 3" key="1">
    <citation type="submission" date="2020-04" db="EMBL/GenBank/DDBJ databases">
        <title>Nesterenkonia sp. nov., isolated from marine sediment.</title>
        <authorList>
            <person name="Zhang G."/>
        </authorList>
    </citation>
    <scope>NUCLEOTIDE SEQUENCE [LARGE SCALE GENOMIC DNA]</scope>
    <source>
        <strain evidence="2 3">MY13</strain>
    </source>
</reference>
<dbReference type="InterPro" id="IPR039519">
    <property type="entry name" value="YokE-like_PH"/>
</dbReference>
<dbReference type="Proteomes" id="UP000523139">
    <property type="component" value="Unassembled WGS sequence"/>
</dbReference>
<keyword evidence="3" id="KW-1185">Reference proteome</keyword>
<name>A0A7X8YDI1_9MICC</name>
<evidence type="ECO:0000313" key="3">
    <source>
        <dbReference type="Proteomes" id="UP000523139"/>
    </source>
</evidence>
<proteinExistence type="predicted"/>
<evidence type="ECO:0000313" key="2">
    <source>
        <dbReference type="EMBL" id="NLS09698.1"/>
    </source>
</evidence>
<accession>A0A7X8YDI1</accession>
<sequence length="187" mass="20485">MSHKQQIAEARQRMASKFWTGGSIKALPKVLQSQEAVLEMASASFNDGQGIAVLTTHRVFGLRAGLTGRELEERPAETITAVHSKRGLINSSLTIESLTGSLTFSSMVAEDATRLETRIRTALAWQGPPEPYAPGNDFDPYGSLPTGSSMPHPEAAERLRSLRELYDQGLLMESEYQAKRAEIIAQL</sequence>
<organism evidence="2 3">
    <name type="scientific">Nesterenkonia sedimenti</name>
    <dbReference type="NCBI Taxonomy" id="1463632"/>
    <lineage>
        <taxon>Bacteria</taxon>
        <taxon>Bacillati</taxon>
        <taxon>Actinomycetota</taxon>
        <taxon>Actinomycetes</taxon>
        <taxon>Micrococcales</taxon>
        <taxon>Micrococcaceae</taxon>
        <taxon>Nesterenkonia</taxon>
    </lineage>
</organism>